<name>A0A5P2FVZ5_9BACT</name>
<evidence type="ECO:0008006" key="4">
    <source>
        <dbReference type="Google" id="ProtNLM"/>
    </source>
</evidence>
<evidence type="ECO:0000313" key="2">
    <source>
        <dbReference type="EMBL" id="QES87686.1"/>
    </source>
</evidence>
<evidence type="ECO:0000256" key="1">
    <source>
        <dbReference type="SAM" id="MobiDB-lite"/>
    </source>
</evidence>
<dbReference type="AlphaFoldDB" id="A0A5P2FVZ5"/>
<accession>A0A5P2FVZ5</accession>
<sequence>MKNLIFLGLFIFLILAITSCNSDESQIKSSVKHFFTAINDKDMATAKKYATSESSEILTLIGSHIMELHDTTQTKNDNFFISNIKINGDVASADVRTETEKNPINVTLKKQNKAWKVAFDKESIIKMMNLEKPSGDTNVPAEDSMPSISLDPNPSSEPTRKDTQVLQIPN</sequence>
<proteinExistence type="predicted"/>
<reference evidence="2 3" key="1">
    <citation type="submission" date="2019-09" db="EMBL/GenBank/DDBJ databases">
        <title>Complete genome sequence of Arachidicoccus sp. B3-10 isolated from apple orchard soil.</title>
        <authorList>
            <person name="Kim H.S."/>
            <person name="Han K.-I."/>
            <person name="Suh M.K."/>
            <person name="Lee K.C."/>
            <person name="Eom M.K."/>
            <person name="Kim J.-S."/>
            <person name="Kang S.W."/>
            <person name="Sin Y."/>
            <person name="Lee J.-S."/>
        </authorList>
    </citation>
    <scope>NUCLEOTIDE SEQUENCE [LARGE SCALE GENOMIC DNA]</scope>
    <source>
        <strain evidence="2 3">B3-10</strain>
    </source>
</reference>
<dbReference type="Proteomes" id="UP000292424">
    <property type="component" value="Chromosome"/>
</dbReference>
<organism evidence="2 3">
    <name type="scientific">Rhizosphaericola mali</name>
    <dbReference type="NCBI Taxonomy" id="2545455"/>
    <lineage>
        <taxon>Bacteria</taxon>
        <taxon>Pseudomonadati</taxon>
        <taxon>Bacteroidota</taxon>
        <taxon>Chitinophagia</taxon>
        <taxon>Chitinophagales</taxon>
        <taxon>Chitinophagaceae</taxon>
        <taxon>Rhizosphaericola</taxon>
    </lineage>
</organism>
<gene>
    <name evidence="2" type="ORF">E0W69_003060</name>
</gene>
<dbReference type="RefSeq" id="WP_131328574.1">
    <property type="nucleotide sequence ID" value="NZ_CP044016.1"/>
</dbReference>
<keyword evidence="3" id="KW-1185">Reference proteome</keyword>
<dbReference type="KEGG" id="arac:E0W69_003060"/>
<dbReference type="EMBL" id="CP044016">
    <property type="protein sequence ID" value="QES87686.1"/>
    <property type="molecule type" value="Genomic_DNA"/>
</dbReference>
<protein>
    <recommendedName>
        <fullName evidence="4">DUF4878 domain-containing protein</fullName>
    </recommendedName>
</protein>
<feature type="region of interest" description="Disordered" evidence="1">
    <location>
        <begin position="130"/>
        <end position="170"/>
    </location>
</feature>
<dbReference type="OrthoDB" id="669756at2"/>
<evidence type="ECO:0000313" key="3">
    <source>
        <dbReference type="Proteomes" id="UP000292424"/>
    </source>
</evidence>
<feature type="compositionally biased region" description="Polar residues" evidence="1">
    <location>
        <begin position="146"/>
        <end position="157"/>
    </location>
</feature>
<dbReference type="PROSITE" id="PS51257">
    <property type="entry name" value="PROKAR_LIPOPROTEIN"/>
    <property type="match status" value="1"/>
</dbReference>